<dbReference type="GO" id="GO:0042781">
    <property type="term" value="F:3'-tRNA processing endoribonuclease activity"/>
    <property type="evidence" value="ECO:0007669"/>
    <property type="project" value="UniProtKB-EC"/>
</dbReference>
<evidence type="ECO:0000256" key="9">
    <source>
        <dbReference type="ARBA" id="ARBA00022741"/>
    </source>
</evidence>
<feature type="region of interest" description="Disordered" evidence="20">
    <location>
        <begin position="1"/>
        <end position="197"/>
    </location>
</feature>
<comment type="similarity">
    <text evidence="3">Belongs to the RNase Z family.</text>
</comment>
<keyword evidence="8" id="KW-0479">Metal-binding</keyword>
<dbReference type="CDD" id="cd14134">
    <property type="entry name" value="PKc_CLK"/>
    <property type="match status" value="1"/>
</dbReference>
<keyword evidence="4" id="KW-0723">Serine/threonine-protein kinase</keyword>
<comment type="similarity">
    <text evidence="15">Belongs to the protein kinase superfamily. CMGC Ser/Thr protein kinase family. Lammer subfamily.</text>
</comment>
<dbReference type="GO" id="GO:0046872">
    <property type="term" value="F:metal ion binding"/>
    <property type="evidence" value="ECO:0007669"/>
    <property type="project" value="UniProtKB-KW"/>
</dbReference>
<dbReference type="Gene3D" id="3.60.15.10">
    <property type="entry name" value="Ribonuclease Z/Hydroxyacylglutathione hydrolase-like"/>
    <property type="match status" value="2"/>
</dbReference>
<keyword evidence="13" id="KW-0862">Zinc</keyword>
<keyword evidence="5" id="KW-0808">Transferase</keyword>
<dbReference type="PROSITE" id="PS00107">
    <property type="entry name" value="PROTEIN_KINASE_ATP"/>
    <property type="match status" value="1"/>
</dbReference>
<dbReference type="GO" id="GO:0005739">
    <property type="term" value="C:mitochondrion"/>
    <property type="evidence" value="ECO:0007669"/>
    <property type="project" value="TreeGrafter"/>
</dbReference>
<feature type="compositionally biased region" description="Low complexity" evidence="20">
    <location>
        <begin position="125"/>
        <end position="140"/>
    </location>
</feature>
<keyword evidence="14 19" id="KW-0067">ATP-binding</keyword>
<dbReference type="OrthoDB" id="527344at2759"/>
<keyword evidence="11" id="KW-0418">Kinase</keyword>
<dbReference type="InterPro" id="IPR017441">
    <property type="entry name" value="Protein_kinase_ATP_BS"/>
</dbReference>
<evidence type="ECO:0000256" key="10">
    <source>
        <dbReference type="ARBA" id="ARBA00022759"/>
    </source>
</evidence>
<evidence type="ECO:0000313" key="23">
    <source>
        <dbReference type="Proteomes" id="UP000019487"/>
    </source>
</evidence>
<evidence type="ECO:0000256" key="18">
    <source>
        <dbReference type="ARBA" id="ARBA00051680"/>
    </source>
</evidence>
<dbReference type="CDD" id="cd07718">
    <property type="entry name" value="RNaseZ_ELAC1_ELAC2-C-term-like_MBL-fold"/>
    <property type="match status" value="1"/>
</dbReference>
<evidence type="ECO:0000313" key="22">
    <source>
        <dbReference type="EMBL" id="ESZ93770.1"/>
    </source>
</evidence>
<evidence type="ECO:0000256" key="3">
    <source>
        <dbReference type="ARBA" id="ARBA00007823"/>
    </source>
</evidence>
<keyword evidence="7" id="KW-0540">Nuclease</keyword>
<comment type="caution">
    <text evidence="22">The sequence shown here is derived from an EMBL/GenBank/DDBJ whole genome shotgun (WGS) entry which is preliminary data.</text>
</comment>
<name>W9CGW1_SCLBF</name>
<evidence type="ECO:0000256" key="20">
    <source>
        <dbReference type="SAM" id="MobiDB-lite"/>
    </source>
</evidence>
<feature type="domain" description="Protein kinase" evidence="21">
    <location>
        <begin position="306"/>
        <end position="630"/>
    </location>
</feature>
<dbReference type="Gene3D" id="1.10.510.10">
    <property type="entry name" value="Transferase(Phosphotransferase) domain 1"/>
    <property type="match status" value="1"/>
</dbReference>
<dbReference type="SUPFAM" id="SSF56112">
    <property type="entry name" value="Protein kinase-like (PK-like)"/>
    <property type="match status" value="1"/>
</dbReference>
<sequence length="1539" mass="172926">MSTPSTLPPHHPNYGYSHHQNYQSNNPYRASNSLLNGSSRLGASYTIPTTSSSNSTSSSVAPPSKSNQIPSHPAKPDSTKSPAKPAVMVSSASQAPPPHKRQRSKERQPDWDKFYENGLPKEVIIIDSSESPEPSQDISSHIQTNDSAVAANSRHAAKKRKRNDAYDPVYQRDPSIDPSPQYKSESVPGSTISTDRTTSAIHTTAATSLGSHSSNGQNGYEAAEVIGQKRKRTNTRLQIANEAKRKELEVNGDAFNNYIPPPKPPIKSRDVPVRQVPDNSYTKNNKVDDDDGHYIVIPETSLTTQYSVLKLLGQGTFGKVVQARDHLDNDKLVAIKIIRSVQKYRDASKIELRVLSTLKANDHENRNRFMDLLGQSVFDFLKGNSFVPFPNSQIQSFARQLFTSVAFLHDLNLIHTDLKPENILLCNNGYQAFTYSRKIPSSSSTISRQAAQRKVLLDTEIRLIDFGSATFQDEYHSSVVSTRHYRAPEIILGLGWSFPCDIWSIGCILVEFFTGDALFQTHDNLEHLAMMEMVCDRRLDSHLIQQVNTMAKRSSGNPAQKYFRRLKLDYPTADTTRASRRFVKAMKSLDEIIKDQSKFSRNFLDLLKKIFVYDPNERITAKQALQHPWFKEAATADDGRLFPIPNQYVFENNDNLQASPGSSHEFTIAVKEKRYLVLRENPKNLYHSTRQRQSPIHSSRNREQRPGDLLKMRNYIQFLTTPTADTPGTTLLLHFDNKRYLIGNIAEGTQRACVQNKISLMRVGELFLTGKVDWASTGGVLGMILTLADATSASREERFKIKSASSQKKGETAEKPDKAFLNIHGGENLTHLLATARRFVFRNGMPLYTNEYRADREQRTNWDPSWSDENIKVWAMAIESEGSAKCPGKRTHEEFADDSLSEEGQELKLKEAQELRDEEDNKHQVRKSVVSSMFDSDWKLDTLYSMRLKDVRMPAAIFVRNSDGKIQKYQGPKPGGYEQVPDIEVLTRKPWPGALVQSLPPTKPSTSSVSYIIKNHTQRGKFNPKEAERLNVKRGADYRTLAAGRSVIATDGTTVTPEQVLGSSKEGNGVAIIELPDVSYIRSLLAREEWASRDVMVGVESVVWILGPGILADPRVQNFMEEHKEFTHIVSSPDNCSNYLAFSSAAAQAIRLHLLDSERFPIPSFSNVSKPLPEPVLHQKARLGKIMLIEPKFEIQNEKCIPYLDTEQVVREADREVLALANEARKEVMSPEYQARLDEIQKDIPCKDAEVITLGTGSALPSKYRNVSATLLRIPEYGNYLFDAGENTLGQMKRVFGKDLPGILSNLKAIWISHLHADHHLGTVSVIKAWHEETSKNEAMRNNKLVIASDHGMIHWLTEYSEVEHYGFERLELVEMTSAVNDLYEQFTPAQTEAFGISSIEACQVSHCHGALAVAFNFPNGFKVAYSGDCRPSQDFVRIGKGATLLIHEATFDDELQGDAIAKKHSTTSEAMNIGKSMGARRILLTHFSQRYQKIPVMDSEVTDQVAIVAFDYMKVKISDFSKLAAFRPALLKLYEEKE</sequence>
<feature type="compositionally biased region" description="Polar residues" evidence="20">
    <location>
        <begin position="181"/>
        <end position="196"/>
    </location>
</feature>
<dbReference type="SMART" id="SM00220">
    <property type="entry name" value="S_TKc"/>
    <property type="match status" value="1"/>
</dbReference>
<comment type="catalytic activity">
    <reaction evidence="1">
        <text>Endonucleolytic cleavage of RNA, removing extra 3' nucleotides from tRNA precursor, generating 3' termini of tRNAs. A 3'-hydroxy group is left at the tRNA terminus and a 5'-phosphoryl group is left at the trailer molecule.</text>
        <dbReference type="EC" id="3.1.26.11"/>
    </reaction>
</comment>
<dbReference type="GO" id="GO:0005524">
    <property type="term" value="F:ATP binding"/>
    <property type="evidence" value="ECO:0007669"/>
    <property type="project" value="UniProtKB-UniRule"/>
</dbReference>
<dbReference type="GO" id="GO:1990180">
    <property type="term" value="P:mitochondrial tRNA 3'-end processing"/>
    <property type="evidence" value="ECO:0007669"/>
    <property type="project" value="TreeGrafter"/>
</dbReference>
<evidence type="ECO:0000256" key="4">
    <source>
        <dbReference type="ARBA" id="ARBA00022527"/>
    </source>
</evidence>
<keyword evidence="9 19" id="KW-0547">Nucleotide-binding</keyword>
<comment type="cofactor">
    <cofactor evidence="2">
        <name>Zn(2+)</name>
        <dbReference type="ChEBI" id="CHEBI:29105"/>
    </cofactor>
</comment>
<dbReference type="GO" id="GO:0004674">
    <property type="term" value="F:protein serine/threonine kinase activity"/>
    <property type="evidence" value="ECO:0007669"/>
    <property type="project" value="UniProtKB-KW"/>
</dbReference>
<proteinExistence type="inferred from homology"/>
<gene>
    <name evidence="22" type="ORF">SBOR_5826</name>
</gene>
<dbReference type="PANTHER" id="PTHR12553:SF49">
    <property type="entry name" value="ZINC PHOSPHODIESTERASE ELAC PROTEIN 2"/>
    <property type="match status" value="1"/>
</dbReference>
<evidence type="ECO:0000256" key="7">
    <source>
        <dbReference type="ARBA" id="ARBA00022722"/>
    </source>
</evidence>
<evidence type="ECO:0000256" key="8">
    <source>
        <dbReference type="ARBA" id="ARBA00022723"/>
    </source>
</evidence>
<evidence type="ECO:0000256" key="5">
    <source>
        <dbReference type="ARBA" id="ARBA00022679"/>
    </source>
</evidence>
<feature type="region of interest" description="Disordered" evidence="20">
    <location>
        <begin position="253"/>
        <end position="273"/>
    </location>
</feature>
<evidence type="ECO:0000256" key="12">
    <source>
        <dbReference type="ARBA" id="ARBA00022801"/>
    </source>
</evidence>
<feature type="compositionally biased region" description="Basic and acidic residues" evidence="20">
    <location>
        <begin position="105"/>
        <end position="115"/>
    </location>
</feature>
<dbReference type="FunFam" id="1.10.510.10:FF:000612">
    <property type="entry name" value="Serine/threonine-protein kinase AFC2"/>
    <property type="match status" value="1"/>
</dbReference>
<keyword evidence="23" id="KW-1185">Reference proteome</keyword>
<evidence type="ECO:0000256" key="2">
    <source>
        <dbReference type="ARBA" id="ARBA00001947"/>
    </source>
</evidence>
<feature type="compositionally biased region" description="Pro residues" evidence="20">
    <location>
        <begin position="1"/>
        <end position="11"/>
    </location>
</feature>
<evidence type="ECO:0000256" key="16">
    <source>
        <dbReference type="ARBA" id="ARBA00049003"/>
    </source>
</evidence>
<comment type="catalytic activity">
    <reaction evidence="18">
        <text>L-tyrosyl-[protein] + ATP = O-phospho-L-tyrosyl-[protein] + ADP + H(+)</text>
        <dbReference type="Rhea" id="RHEA:10596"/>
        <dbReference type="Rhea" id="RHEA-COMP:10136"/>
        <dbReference type="Rhea" id="RHEA-COMP:20101"/>
        <dbReference type="ChEBI" id="CHEBI:15378"/>
        <dbReference type="ChEBI" id="CHEBI:30616"/>
        <dbReference type="ChEBI" id="CHEBI:46858"/>
        <dbReference type="ChEBI" id="CHEBI:61978"/>
        <dbReference type="ChEBI" id="CHEBI:456216"/>
        <dbReference type="EC" id="2.7.12.1"/>
    </reaction>
</comment>
<accession>W9CGW1</accession>
<dbReference type="EMBL" id="AYSA01000289">
    <property type="protein sequence ID" value="ESZ93770.1"/>
    <property type="molecule type" value="Genomic_DNA"/>
</dbReference>
<dbReference type="InterPro" id="IPR001279">
    <property type="entry name" value="Metallo-B-lactamas"/>
</dbReference>
<evidence type="ECO:0000256" key="15">
    <source>
        <dbReference type="ARBA" id="ARBA00037966"/>
    </source>
</evidence>
<dbReference type="InterPro" id="IPR008271">
    <property type="entry name" value="Ser/Thr_kinase_AS"/>
</dbReference>
<evidence type="ECO:0000256" key="13">
    <source>
        <dbReference type="ARBA" id="ARBA00022833"/>
    </source>
</evidence>
<dbReference type="Proteomes" id="UP000019487">
    <property type="component" value="Unassembled WGS sequence"/>
</dbReference>
<dbReference type="InterPro" id="IPR011009">
    <property type="entry name" value="Kinase-like_dom_sf"/>
</dbReference>
<dbReference type="Pfam" id="PF00069">
    <property type="entry name" value="Pkinase"/>
    <property type="match status" value="1"/>
</dbReference>
<evidence type="ECO:0000256" key="14">
    <source>
        <dbReference type="ARBA" id="ARBA00022840"/>
    </source>
</evidence>
<evidence type="ECO:0000259" key="21">
    <source>
        <dbReference type="PROSITE" id="PS50011"/>
    </source>
</evidence>
<dbReference type="Pfam" id="PF12706">
    <property type="entry name" value="Lactamase_B_2"/>
    <property type="match status" value="1"/>
</dbReference>
<comment type="catalytic activity">
    <reaction evidence="17">
        <text>L-threonyl-[protein] + ATP = O-phospho-L-threonyl-[protein] + ADP + H(+)</text>
        <dbReference type="Rhea" id="RHEA:46608"/>
        <dbReference type="Rhea" id="RHEA-COMP:11060"/>
        <dbReference type="Rhea" id="RHEA-COMP:11605"/>
        <dbReference type="ChEBI" id="CHEBI:15378"/>
        <dbReference type="ChEBI" id="CHEBI:30013"/>
        <dbReference type="ChEBI" id="CHEBI:30616"/>
        <dbReference type="ChEBI" id="CHEBI:61977"/>
        <dbReference type="ChEBI" id="CHEBI:456216"/>
        <dbReference type="EC" id="2.7.12.1"/>
    </reaction>
</comment>
<reference evidence="22 23" key="1">
    <citation type="journal article" date="2014" name="Genome Announc.">
        <title>Draft genome sequence of Sclerotinia borealis, a psychrophilic plant pathogenic fungus.</title>
        <authorList>
            <person name="Mardanov A.V."/>
            <person name="Beletsky A.V."/>
            <person name="Kadnikov V.V."/>
            <person name="Ignatov A.N."/>
            <person name="Ravin N.V."/>
        </authorList>
    </citation>
    <scope>NUCLEOTIDE SEQUENCE [LARGE SCALE GENOMIC DNA]</scope>
    <source>
        <strain evidence="23">F-4157</strain>
    </source>
</reference>
<keyword evidence="6" id="KW-0819">tRNA processing</keyword>
<dbReference type="HOGENOM" id="CLU_246883_0_0_1"/>
<dbReference type="Pfam" id="PF13691">
    <property type="entry name" value="Lactamase_B_4"/>
    <property type="match status" value="1"/>
</dbReference>
<evidence type="ECO:0000256" key="11">
    <source>
        <dbReference type="ARBA" id="ARBA00022777"/>
    </source>
</evidence>
<dbReference type="InterPro" id="IPR047151">
    <property type="entry name" value="RNZ2-like"/>
</dbReference>
<dbReference type="InterPro" id="IPR036866">
    <property type="entry name" value="RibonucZ/Hydroxyglut_hydro"/>
</dbReference>
<comment type="catalytic activity">
    <reaction evidence="16">
        <text>L-seryl-[protein] + ATP = O-phospho-L-seryl-[protein] + ADP + H(+)</text>
        <dbReference type="Rhea" id="RHEA:17989"/>
        <dbReference type="Rhea" id="RHEA-COMP:9863"/>
        <dbReference type="Rhea" id="RHEA-COMP:11604"/>
        <dbReference type="ChEBI" id="CHEBI:15378"/>
        <dbReference type="ChEBI" id="CHEBI:29999"/>
        <dbReference type="ChEBI" id="CHEBI:30616"/>
        <dbReference type="ChEBI" id="CHEBI:83421"/>
        <dbReference type="ChEBI" id="CHEBI:456216"/>
        <dbReference type="EC" id="2.7.12.1"/>
    </reaction>
</comment>
<dbReference type="SUPFAM" id="SSF56281">
    <property type="entry name" value="Metallo-hydrolase/oxidoreductase"/>
    <property type="match status" value="2"/>
</dbReference>
<keyword evidence="12" id="KW-0378">Hydrolase</keyword>
<feature type="compositionally biased region" description="Low complexity" evidence="20">
    <location>
        <begin position="29"/>
        <end position="66"/>
    </location>
</feature>
<evidence type="ECO:0000256" key="1">
    <source>
        <dbReference type="ARBA" id="ARBA00000402"/>
    </source>
</evidence>
<dbReference type="PROSITE" id="PS50011">
    <property type="entry name" value="PROTEIN_KINASE_DOM"/>
    <property type="match status" value="1"/>
</dbReference>
<feature type="compositionally biased region" description="Polar residues" evidence="20">
    <location>
        <begin position="18"/>
        <end position="28"/>
    </location>
</feature>
<dbReference type="GO" id="GO:0004712">
    <property type="term" value="F:protein serine/threonine/tyrosine kinase activity"/>
    <property type="evidence" value="ECO:0007669"/>
    <property type="project" value="UniProtKB-EC"/>
</dbReference>
<dbReference type="InterPro" id="IPR000719">
    <property type="entry name" value="Prot_kinase_dom"/>
</dbReference>
<dbReference type="PROSITE" id="PS00108">
    <property type="entry name" value="PROTEIN_KINASE_ST"/>
    <property type="match status" value="1"/>
</dbReference>
<keyword evidence="10" id="KW-0255">Endonuclease</keyword>
<evidence type="ECO:0000256" key="17">
    <source>
        <dbReference type="ARBA" id="ARBA00049308"/>
    </source>
</evidence>
<protein>
    <recommendedName>
        <fullName evidence="21">Protein kinase domain-containing protein</fullName>
    </recommendedName>
</protein>
<organism evidence="22 23">
    <name type="scientific">Sclerotinia borealis (strain F-4128)</name>
    <dbReference type="NCBI Taxonomy" id="1432307"/>
    <lineage>
        <taxon>Eukaryota</taxon>
        <taxon>Fungi</taxon>
        <taxon>Dikarya</taxon>
        <taxon>Ascomycota</taxon>
        <taxon>Pezizomycotina</taxon>
        <taxon>Leotiomycetes</taxon>
        <taxon>Helotiales</taxon>
        <taxon>Sclerotiniaceae</taxon>
        <taxon>Sclerotinia</taxon>
    </lineage>
</organism>
<dbReference type="PANTHER" id="PTHR12553">
    <property type="entry name" value="ZINC PHOSPHODIESTERASE ELAC PROTEIN 2"/>
    <property type="match status" value="1"/>
</dbReference>
<evidence type="ECO:0000256" key="6">
    <source>
        <dbReference type="ARBA" id="ARBA00022694"/>
    </source>
</evidence>
<dbReference type="InterPro" id="IPR027794">
    <property type="entry name" value="tRNase_Z_dom"/>
</dbReference>
<evidence type="ECO:0000256" key="19">
    <source>
        <dbReference type="PROSITE-ProRule" id="PRU10141"/>
    </source>
</evidence>
<dbReference type="Gene3D" id="3.30.200.20">
    <property type="entry name" value="Phosphorylase Kinase, domain 1"/>
    <property type="match status" value="1"/>
</dbReference>
<feature type="binding site" evidence="19">
    <location>
        <position position="336"/>
    </location>
    <ligand>
        <name>ATP</name>
        <dbReference type="ChEBI" id="CHEBI:30616"/>
    </ligand>
</feature>